<evidence type="ECO:0000313" key="3">
    <source>
        <dbReference type="Proteomes" id="UP001187192"/>
    </source>
</evidence>
<organism evidence="2 3">
    <name type="scientific">Ficus carica</name>
    <name type="common">Common fig</name>
    <dbReference type="NCBI Taxonomy" id="3494"/>
    <lineage>
        <taxon>Eukaryota</taxon>
        <taxon>Viridiplantae</taxon>
        <taxon>Streptophyta</taxon>
        <taxon>Embryophyta</taxon>
        <taxon>Tracheophyta</taxon>
        <taxon>Spermatophyta</taxon>
        <taxon>Magnoliopsida</taxon>
        <taxon>eudicotyledons</taxon>
        <taxon>Gunneridae</taxon>
        <taxon>Pentapetalae</taxon>
        <taxon>rosids</taxon>
        <taxon>fabids</taxon>
        <taxon>Rosales</taxon>
        <taxon>Moraceae</taxon>
        <taxon>Ficeae</taxon>
        <taxon>Ficus</taxon>
    </lineage>
</organism>
<dbReference type="Proteomes" id="UP001187192">
    <property type="component" value="Unassembled WGS sequence"/>
</dbReference>
<evidence type="ECO:0000256" key="1">
    <source>
        <dbReference type="SAM" id="MobiDB-lite"/>
    </source>
</evidence>
<accession>A0AA88A769</accession>
<keyword evidence="3" id="KW-1185">Reference proteome</keyword>
<evidence type="ECO:0000313" key="2">
    <source>
        <dbReference type="EMBL" id="GMN49338.1"/>
    </source>
</evidence>
<sequence>MLSPPNRAVEKRDRTSLTPVPESSSPRNHVASSDLARSESLCAGRRHRKPLVSPAFSPARRSSPPPTLLV</sequence>
<proteinExistence type="predicted"/>
<dbReference type="EMBL" id="BTGU01000030">
    <property type="protein sequence ID" value="GMN49338.1"/>
    <property type="molecule type" value="Genomic_DNA"/>
</dbReference>
<gene>
    <name evidence="2" type="ORF">TIFTF001_018512</name>
</gene>
<protein>
    <submittedName>
        <fullName evidence="2">Uncharacterized protein</fullName>
    </submittedName>
</protein>
<feature type="compositionally biased region" description="Low complexity" evidence="1">
    <location>
        <begin position="53"/>
        <end position="62"/>
    </location>
</feature>
<reference evidence="2" key="1">
    <citation type="submission" date="2023-07" db="EMBL/GenBank/DDBJ databases">
        <title>draft genome sequence of fig (Ficus carica).</title>
        <authorList>
            <person name="Takahashi T."/>
            <person name="Nishimura K."/>
        </authorList>
    </citation>
    <scope>NUCLEOTIDE SEQUENCE</scope>
</reference>
<feature type="region of interest" description="Disordered" evidence="1">
    <location>
        <begin position="1"/>
        <end position="70"/>
    </location>
</feature>
<name>A0AA88A769_FICCA</name>
<comment type="caution">
    <text evidence="2">The sequence shown here is derived from an EMBL/GenBank/DDBJ whole genome shotgun (WGS) entry which is preliminary data.</text>
</comment>
<feature type="compositionally biased region" description="Polar residues" evidence="1">
    <location>
        <begin position="16"/>
        <end position="31"/>
    </location>
</feature>
<dbReference type="AlphaFoldDB" id="A0AA88A769"/>